<dbReference type="AlphaFoldDB" id="A0AAW1P0B8"/>
<evidence type="ECO:0000313" key="3">
    <source>
        <dbReference type="EMBL" id="KAK9800811.1"/>
    </source>
</evidence>
<comment type="caution">
    <text evidence="3">The sequence shown here is derived from an EMBL/GenBank/DDBJ whole genome shotgun (WGS) entry which is preliminary data.</text>
</comment>
<dbReference type="Proteomes" id="UP001465755">
    <property type="component" value="Unassembled WGS sequence"/>
</dbReference>
<keyword evidence="2" id="KW-0812">Transmembrane</keyword>
<organism evidence="3 4">
    <name type="scientific">Symbiochloris irregularis</name>
    <dbReference type="NCBI Taxonomy" id="706552"/>
    <lineage>
        <taxon>Eukaryota</taxon>
        <taxon>Viridiplantae</taxon>
        <taxon>Chlorophyta</taxon>
        <taxon>core chlorophytes</taxon>
        <taxon>Trebouxiophyceae</taxon>
        <taxon>Trebouxiales</taxon>
        <taxon>Trebouxiaceae</taxon>
        <taxon>Symbiochloris</taxon>
    </lineage>
</organism>
<feature type="transmembrane region" description="Helical" evidence="2">
    <location>
        <begin position="120"/>
        <end position="142"/>
    </location>
</feature>
<dbReference type="EMBL" id="JALJOQ010000080">
    <property type="protein sequence ID" value="KAK9800811.1"/>
    <property type="molecule type" value="Genomic_DNA"/>
</dbReference>
<feature type="transmembrane region" description="Helical" evidence="2">
    <location>
        <begin position="84"/>
        <end position="108"/>
    </location>
</feature>
<reference evidence="3 4" key="1">
    <citation type="journal article" date="2024" name="Nat. Commun.">
        <title>Phylogenomics reveals the evolutionary origins of lichenization in chlorophyte algae.</title>
        <authorList>
            <person name="Puginier C."/>
            <person name="Libourel C."/>
            <person name="Otte J."/>
            <person name="Skaloud P."/>
            <person name="Haon M."/>
            <person name="Grisel S."/>
            <person name="Petersen M."/>
            <person name="Berrin J.G."/>
            <person name="Delaux P.M."/>
            <person name="Dal Grande F."/>
            <person name="Keller J."/>
        </authorList>
    </citation>
    <scope>NUCLEOTIDE SEQUENCE [LARGE SCALE GENOMIC DNA]</scope>
    <source>
        <strain evidence="3 4">SAG 2036</strain>
    </source>
</reference>
<feature type="compositionally biased region" description="Polar residues" evidence="1">
    <location>
        <begin position="436"/>
        <end position="453"/>
    </location>
</feature>
<feature type="region of interest" description="Disordered" evidence="1">
    <location>
        <begin position="387"/>
        <end position="465"/>
    </location>
</feature>
<protein>
    <submittedName>
        <fullName evidence="3">Uncharacterized protein</fullName>
    </submittedName>
</protein>
<feature type="transmembrane region" description="Helical" evidence="2">
    <location>
        <begin position="45"/>
        <end position="69"/>
    </location>
</feature>
<keyword evidence="2" id="KW-1133">Transmembrane helix</keyword>
<feature type="transmembrane region" description="Helical" evidence="2">
    <location>
        <begin position="323"/>
        <end position="346"/>
    </location>
</feature>
<feature type="transmembrane region" description="Helical" evidence="2">
    <location>
        <begin position="166"/>
        <end position="190"/>
    </location>
</feature>
<proteinExistence type="predicted"/>
<evidence type="ECO:0000256" key="1">
    <source>
        <dbReference type="SAM" id="MobiDB-lite"/>
    </source>
</evidence>
<feature type="transmembrane region" description="Helical" evidence="2">
    <location>
        <begin position="289"/>
        <end position="311"/>
    </location>
</feature>
<gene>
    <name evidence="3" type="ORF">WJX73_009927</name>
</gene>
<evidence type="ECO:0000313" key="4">
    <source>
        <dbReference type="Proteomes" id="UP001465755"/>
    </source>
</evidence>
<evidence type="ECO:0000256" key="2">
    <source>
        <dbReference type="SAM" id="Phobius"/>
    </source>
</evidence>
<accession>A0AAW1P0B8</accession>
<keyword evidence="4" id="KW-1185">Reference proteome</keyword>
<feature type="transmembrane region" description="Helical" evidence="2">
    <location>
        <begin position="12"/>
        <end position="33"/>
    </location>
</feature>
<keyword evidence="2" id="KW-0472">Membrane</keyword>
<name>A0AAW1P0B8_9CHLO</name>
<sequence length="465" mass="50319">MAMHTRHLELPLLRIVSVIAWVALFSVALFDAVKHRRVKRRGWQLQRALVAVVGGYVVQDVLLLAFVAVNNRNGSGAPAVCGTYVFFTDFADTAMIALLLTIAAGFCITRDTLGPYKRKVVLIPVVYITTTLLVDYTLFYIYGKGICESGLGAPEDPQSARALSEWWWVIGNFASLISLATLILAGLYILDTAQRERASLDPAKEGIVGAQVSPDVEIGAYNRSIATANANGGEAVGHEVNRPIADTEVVPGNRMPDVYAEMNAEDTDATKTVQDKVLTRSKLALMRQFQIGVGVYFSLLILVYVVLPMLLLNPNAPEQDNAVISIAILLQNVVLWAFLVALCFIFRLREDNPYLMLEEDDSPSLPHNAQVDTSLGEVRDVRTELGVLSSSDLDTPPSRGGGFKRGTSPTRGGGNDSPASVDRNFTLGDGDDEAHATQTNTHARPSQSGNTARRISRVGGSGHPG</sequence>